<dbReference type="Pfam" id="PF00230">
    <property type="entry name" value="MIP"/>
    <property type="match status" value="1"/>
</dbReference>
<dbReference type="Proteomes" id="UP000292957">
    <property type="component" value="Unassembled WGS sequence"/>
</dbReference>
<evidence type="ECO:0000256" key="3">
    <source>
        <dbReference type="ARBA" id="ARBA00022448"/>
    </source>
</evidence>
<keyword evidence="7 9" id="KW-0472">Membrane</keyword>
<feature type="transmembrane region" description="Helical" evidence="9">
    <location>
        <begin position="216"/>
        <end position="238"/>
    </location>
</feature>
<dbReference type="PRINTS" id="PR00783">
    <property type="entry name" value="MINTRINSICP"/>
</dbReference>
<protein>
    <submittedName>
        <fullName evidence="10">Aquaporin-like protein</fullName>
    </submittedName>
</protein>
<sequence>MLRSRLSRERDFIHLADVKPRLNAQIVWERRRRRNVHWLAECAAEFVGTFIYVFAGIGSAAAFRLNTSNAEGLSSVLQIGIGYAIGVVLAFVTQPTSGGHYNPGVSIAFAIMRRISPQKALRYIVAQILGAYCACLLIYVQYGDAIKQVEAELSAAGTLASTLFTPSGPAGVFAIYLAPGTSFGRVFLNEFVCDFVIGLVIWAVDDPSNHNVSPVAAPWIIAFVFALMVWSYSSVGVATNTARDIGARLMAITIWGLEAGGGPYAAITALTNILATSLAAVFYELVFADYSRVLTPASADLLAAQVAYNEHASRTVAVTELERDVSPDDKAIEQTLERV</sequence>
<evidence type="ECO:0000256" key="8">
    <source>
        <dbReference type="RuleBase" id="RU000477"/>
    </source>
</evidence>
<dbReference type="InterPro" id="IPR050363">
    <property type="entry name" value="MIP/Aquaporin"/>
</dbReference>
<dbReference type="InterPro" id="IPR023271">
    <property type="entry name" value="Aquaporin-like"/>
</dbReference>
<dbReference type="PANTHER" id="PTHR43829:SF14">
    <property type="entry name" value="AQUAPORIN 3"/>
    <property type="match status" value="1"/>
</dbReference>
<evidence type="ECO:0000256" key="7">
    <source>
        <dbReference type="ARBA" id="ARBA00023136"/>
    </source>
</evidence>
<proteinExistence type="inferred from homology"/>
<evidence type="ECO:0000256" key="6">
    <source>
        <dbReference type="ARBA" id="ARBA00022989"/>
    </source>
</evidence>
<keyword evidence="4 8" id="KW-0812">Transmembrane</keyword>
<dbReference type="SUPFAM" id="SSF81338">
    <property type="entry name" value="Aquaporin-like"/>
    <property type="match status" value="1"/>
</dbReference>
<dbReference type="Gene3D" id="1.20.1080.10">
    <property type="entry name" value="Glycerol uptake facilitator protein"/>
    <property type="match status" value="1"/>
</dbReference>
<dbReference type="PANTHER" id="PTHR43829">
    <property type="entry name" value="AQUAPORIN OR AQUAGLYCEROPORIN RELATED"/>
    <property type="match status" value="1"/>
</dbReference>
<evidence type="ECO:0000256" key="2">
    <source>
        <dbReference type="ARBA" id="ARBA00006175"/>
    </source>
</evidence>
<feature type="transmembrane region" description="Helical" evidence="9">
    <location>
        <begin position="120"/>
        <end position="142"/>
    </location>
</feature>
<feature type="transmembrane region" description="Helical" evidence="9">
    <location>
        <begin position="75"/>
        <end position="92"/>
    </location>
</feature>
<evidence type="ECO:0000256" key="1">
    <source>
        <dbReference type="ARBA" id="ARBA00004141"/>
    </source>
</evidence>
<comment type="similarity">
    <text evidence="2 8">Belongs to the MIP/aquaporin (TC 1.A.8) family.</text>
</comment>
<dbReference type="GO" id="GO:0015254">
    <property type="term" value="F:glycerol channel activity"/>
    <property type="evidence" value="ECO:0007669"/>
    <property type="project" value="TreeGrafter"/>
</dbReference>
<keyword evidence="5" id="KW-0677">Repeat</keyword>
<dbReference type="AlphaFoldDB" id="A0A4Q9MR51"/>
<name>A0A4Q9MR51_9APHY</name>
<feature type="transmembrane region" description="Helical" evidence="9">
    <location>
        <begin position="38"/>
        <end position="63"/>
    </location>
</feature>
<evidence type="ECO:0000313" key="10">
    <source>
        <dbReference type="EMBL" id="TBU30229.1"/>
    </source>
</evidence>
<organism evidence="10">
    <name type="scientific">Dichomitus squalens</name>
    <dbReference type="NCBI Taxonomy" id="114155"/>
    <lineage>
        <taxon>Eukaryota</taxon>
        <taxon>Fungi</taxon>
        <taxon>Dikarya</taxon>
        <taxon>Basidiomycota</taxon>
        <taxon>Agaricomycotina</taxon>
        <taxon>Agaricomycetes</taxon>
        <taxon>Polyporales</taxon>
        <taxon>Polyporaceae</taxon>
        <taxon>Dichomitus</taxon>
    </lineage>
</organism>
<accession>A0A4Q9MR51</accession>
<comment type="subcellular location">
    <subcellularLocation>
        <location evidence="1">Membrane</location>
        <topology evidence="1">Multi-pass membrane protein</topology>
    </subcellularLocation>
</comment>
<dbReference type="GO" id="GO:0015250">
    <property type="term" value="F:water channel activity"/>
    <property type="evidence" value="ECO:0007669"/>
    <property type="project" value="TreeGrafter"/>
</dbReference>
<keyword evidence="3 8" id="KW-0813">Transport</keyword>
<reference evidence="10" key="1">
    <citation type="submission" date="2019-01" db="EMBL/GenBank/DDBJ databases">
        <title>Draft genome sequences of three monokaryotic isolates of the white-rot basidiomycete fungus Dichomitus squalens.</title>
        <authorList>
            <consortium name="DOE Joint Genome Institute"/>
            <person name="Lopez S.C."/>
            <person name="Andreopoulos B."/>
            <person name="Pangilinan J."/>
            <person name="Lipzen A."/>
            <person name="Riley R."/>
            <person name="Ahrendt S."/>
            <person name="Ng V."/>
            <person name="Barry K."/>
            <person name="Daum C."/>
            <person name="Grigoriev I.V."/>
            <person name="Hilden K.S."/>
            <person name="Makela M.R."/>
            <person name="de Vries R.P."/>
        </authorList>
    </citation>
    <scope>NUCLEOTIDE SEQUENCE [LARGE SCALE GENOMIC DNA]</scope>
    <source>
        <strain evidence="10">OM18370.1</strain>
    </source>
</reference>
<keyword evidence="6 9" id="KW-1133">Transmembrane helix</keyword>
<evidence type="ECO:0000256" key="5">
    <source>
        <dbReference type="ARBA" id="ARBA00022737"/>
    </source>
</evidence>
<gene>
    <name evidence="10" type="ORF">BD311DRAFT_232879</name>
</gene>
<dbReference type="InterPro" id="IPR000425">
    <property type="entry name" value="MIP"/>
</dbReference>
<evidence type="ECO:0000256" key="4">
    <source>
        <dbReference type="ARBA" id="ARBA00022692"/>
    </source>
</evidence>
<dbReference type="EMBL" id="ML143407">
    <property type="protein sequence ID" value="TBU30229.1"/>
    <property type="molecule type" value="Genomic_DNA"/>
</dbReference>
<feature type="transmembrane region" description="Helical" evidence="9">
    <location>
        <begin position="186"/>
        <end position="204"/>
    </location>
</feature>
<evidence type="ECO:0000256" key="9">
    <source>
        <dbReference type="SAM" id="Phobius"/>
    </source>
</evidence>
<dbReference type="OrthoDB" id="3222at2759"/>
<feature type="transmembrane region" description="Helical" evidence="9">
    <location>
        <begin position="154"/>
        <end position="179"/>
    </location>
</feature>
<dbReference type="GO" id="GO:0005886">
    <property type="term" value="C:plasma membrane"/>
    <property type="evidence" value="ECO:0007669"/>
    <property type="project" value="TreeGrafter"/>
</dbReference>